<feature type="domain" description="Polymerase nucleotidyl transferase" evidence="10">
    <location>
        <begin position="22"/>
        <end position="93"/>
    </location>
</feature>
<evidence type="ECO:0000256" key="4">
    <source>
        <dbReference type="ARBA" id="ARBA00022695"/>
    </source>
</evidence>
<name>A0ABS4D9V8_9CHLR</name>
<evidence type="ECO:0000259" key="10">
    <source>
        <dbReference type="Pfam" id="PF01909"/>
    </source>
</evidence>
<protein>
    <submittedName>
        <fullName evidence="11">Nucleotidyltransferase family protein</fullName>
    </submittedName>
</protein>
<comment type="caution">
    <text evidence="11">The sequence shown here is derived from an EMBL/GenBank/DDBJ whole genome shotgun (WGS) entry which is preliminary data.</text>
</comment>
<accession>A0ABS4D9V8</accession>
<evidence type="ECO:0000256" key="9">
    <source>
        <dbReference type="ARBA" id="ARBA00038276"/>
    </source>
</evidence>
<keyword evidence="4" id="KW-0548">Nucleotidyltransferase</keyword>
<organism evidence="11 12">
    <name type="scientific">Candidatus Chloroploca mongolica</name>
    <dbReference type="NCBI Taxonomy" id="2528176"/>
    <lineage>
        <taxon>Bacteria</taxon>
        <taxon>Bacillati</taxon>
        <taxon>Chloroflexota</taxon>
        <taxon>Chloroflexia</taxon>
        <taxon>Chloroflexales</taxon>
        <taxon>Chloroflexineae</taxon>
        <taxon>Oscillochloridaceae</taxon>
        <taxon>Candidatus Chloroploca</taxon>
    </lineage>
</organism>
<evidence type="ECO:0000256" key="8">
    <source>
        <dbReference type="ARBA" id="ARBA00022842"/>
    </source>
</evidence>
<dbReference type="SUPFAM" id="SSF81301">
    <property type="entry name" value="Nucleotidyltransferase"/>
    <property type="match status" value="1"/>
</dbReference>
<dbReference type="Proteomes" id="UP001193081">
    <property type="component" value="Unassembled WGS sequence"/>
</dbReference>
<keyword evidence="7" id="KW-0067">ATP-binding</keyword>
<keyword evidence="12" id="KW-1185">Reference proteome</keyword>
<dbReference type="CDD" id="cd05403">
    <property type="entry name" value="NT_KNTase_like"/>
    <property type="match status" value="1"/>
</dbReference>
<evidence type="ECO:0000313" key="11">
    <source>
        <dbReference type="EMBL" id="MBP1466234.1"/>
    </source>
</evidence>
<dbReference type="Pfam" id="PF01909">
    <property type="entry name" value="NTP_transf_2"/>
    <property type="match status" value="1"/>
</dbReference>
<evidence type="ECO:0000313" key="12">
    <source>
        <dbReference type="Proteomes" id="UP001193081"/>
    </source>
</evidence>
<evidence type="ECO:0000256" key="2">
    <source>
        <dbReference type="ARBA" id="ARBA00022649"/>
    </source>
</evidence>
<comment type="similarity">
    <text evidence="9">Belongs to the MntA antitoxin family.</text>
</comment>
<dbReference type="Gene3D" id="3.30.460.10">
    <property type="entry name" value="Beta Polymerase, domain 2"/>
    <property type="match status" value="1"/>
</dbReference>
<sequence length="95" mass="11052">MNLDQLRSRRAEILTLAEQHGAHNVRVFGSVVRGESGSESDIDLLIDMDEQRSLLDLVALWQDLQDMLGRRVDVVTERSLHWYIRDRVLREARPL</sequence>
<keyword evidence="5" id="KW-0479">Metal-binding</keyword>
<keyword evidence="3" id="KW-0808">Transferase</keyword>
<evidence type="ECO:0000256" key="5">
    <source>
        <dbReference type="ARBA" id="ARBA00022723"/>
    </source>
</evidence>
<dbReference type="PANTHER" id="PTHR33571">
    <property type="entry name" value="SSL8005 PROTEIN"/>
    <property type="match status" value="1"/>
</dbReference>
<keyword evidence="6" id="KW-0547">Nucleotide-binding</keyword>
<dbReference type="RefSeq" id="WP_135478237.1">
    <property type="nucleotide sequence ID" value="NZ_SIJK02000017.1"/>
</dbReference>
<evidence type="ECO:0000256" key="7">
    <source>
        <dbReference type="ARBA" id="ARBA00022840"/>
    </source>
</evidence>
<evidence type="ECO:0000256" key="3">
    <source>
        <dbReference type="ARBA" id="ARBA00022679"/>
    </source>
</evidence>
<keyword evidence="8" id="KW-0460">Magnesium</keyword>
<evidence type="ECO:0000256" key="6">
    <source>
        <dbReference type="ARBA" id="ARBA00022741"/>
    </source>
</evidence>
<reference evidence="11 12" key="1">
    <citation type="submission" date="2021-03" db="EMBL/GenBank/DDBJ databases">
        <authorList>
            <person name="Grouzdev D.S."/>
        </authorList>
    </citation>
    <scope>NUCLEOTIDE SEQUENCE [LARGE SCALE GENOMIC DNA]</scope>
    <source>
        <strain evidence="11 12">M50-1</strain>
    </source>
</reference>
<comment type="cofactor">
    <cofactor evidence="1">
        <name>Mg(2+)</name>
        <dbReference type="ChEBI" id="CHEBI:18420"/>
    </cofactor>
</comment>
<keyword evidence="2" id="KW-1277">Toxin-antitoxin system</keyword>
<evidence type="ECO:0000256" key="1">
    <source>
        <dbReference type="ARBA" id="ARBA00001946"/>
    </source>
</evidence>
<dbReference type="InterPro" id="IPR043519">
    <property type="entry name" value="NT_sf"/>
</dbReference>
<dbReference type="InterPro" id="IPR002934">
    <property type="entry name" value="Polymerase_NTP_transf_dom"/>
</dbReference>
<dbReference type="InterPro" id="IPR052038">
    <property type="entry name" value="Type-VII_TA_antitoxin"/>
</dbReference>
<proteinExistence type="inferred from homology"/>
<gene>
    <name evidence="11" type="ORF">EYB53_011005</name>
</gene>
<dbReference type="PANTHER" id="PTHR33571:SF12">
    <property type="entry name" value="BSL3053 PROTEIN"/>
    <property type="match status" value="1"/>
</dbReference>
<dbReference type="EMBL" id="SIJK02000017">
    <property type="protein sequence ID" value="MBP1466234.1"/>
    <property type="molecule type" value="Genomic_DNA"/>
</dbReference>